<protein>
    <submittedName>
        <fullName evidence="2">Uncharacterized protein</fullName>
    </submittedName>
</protein>
<feature type="transmembrane region" description="Helical" evidence="1">
    <location>
        <begin position="33"/>
        <end position="51"/>
    </location>
</feature>
<keyword evidence="1" id="KW-0812">Transmembrane</keyword>
<evidence type="ECO:0000256" key="1">
    <source>
        <dbReference type="SAM" id="Phobius"/>
    </source>
</evidence>
<reference evidence="2 3" key="1">
    <citation type="submission" date="2024-02" db="EMBL/GenBank/DDBJ databases">
        <authorList>
            <person name="Vignale AGUSTIN F."/>
            <person name="Sosa J E."/>
            <person name="Modenutti C."/>
        </authorList>
    </citation>
    <scope>NUCLEOTIDE SEQUENCE [LARGE SCALE GENOMIC DNA]</scope>
</reference>
<dbReference type="Proteomes" id="UP001642360">
    <property type="component" value="Unassembled WGS sequence"/>
</dbReference>
<gene>
    <name evidence="2" type="ORF">ILEXP_LOCUS21909</name>
</gene>
<organism evidence="2 3">
    <name type="scientific">Ilex paraguariensis</name>
    <name type="common">yerba mate</name>
    <dbReference type="NCBI Taxonomy" id="185542"/>
    <lineage>
        <taxon>Eukaryota</taxon>
        <taxon>Viridiplantae</taxon>
        <taxon>Streptophyta</taxon>
        <taxon>Embryophyta</taxon>
        <taxon>Tracheophyta</taxon>
        <taxon>Spermatophyta</taxon>
        <taxon>Magnoliopsida</taxon>
        <taxon>eudicotyledons</taxon>
        <taxon>Gunneridae</taxon>
        <taxon>Pentapetalae</taxon>
        <taxon>asterids</taxon>
        <taxon>campanulids</taxon>
        <taxon>Aquifoliales</taxon>
        <taxon>Aquifoliaceae</taxon>
        <taxon>Ilex</taxon>
    </lineage>
</organism>
<keyword evidence="1" id="KW-1133">Transmembrane helix</keyword>
<feature type="non-terminal residue" evidence="2">
    <location>
        <position position="1"/>
    </location>
</feature>
<keyword evidence="3" id="KW-1185">Reference proteome</keyword>
<evidence type="ECO:0000313" key="2">
    <source>
        <dbReference type="EMBL" id="CAK9153621.1"/>
    </source>
</evidence>
<comment type="caution">
    <text evidence="2">The sequence shown here is derived from an EMBL/GenBank/DDBJ whole genome shotgun (WGS) entry which is preliminary data.</text>
</comment>
<accession>A0ABC8S8T3</accession>
<evidence type="ECO:0000313" key="3">
    <source>
        <dbReference type="Proteomes" id="UP001642360"/>
    </source>
</evidence>
<proteinExistence type="predicted"/>
<dbReference type="AlphaFoldDB" id="A0ABC8S8T3"/>
<keyword evidence="1" id="KW-0472">Membrane</keyword>
<dbReference type="EMBL" id="CAUOFW020002425">
    <property type="protein sequence ID" value="CAK9153621.1"/>
    <property type="molecule type" value="Genomic_DNA"/>
</dbReference>
<sequence>SWISILVPSNLLGDSALSSTEGLSLLSGRRRRIWISIFSIFSGLLFLSRAVHVTVHVTVSAPA</sequence>
<name>A0ABC8S8T3_9AQUA</name>